<evidence type="ECO:0000256" key="1">
    <source>
        <dbReference type="SAM" id="MobiDB-lite"/>
    </source>
</evidence>
<gene>
    <name evidence="2" type="ORF">PHATRDRAFT_31991</name>
</gene>
<feature type="compositionally biased region" description="Basic and acidic residues" evidence="1">
    <location>
        <begin position="249"/>
        <end position="261"/>
    </location>
</feature>
<dbReference type="KEGG" id="pti:PHATRDRAFT_31991"/>
<feature type="region of interest" description="Disordered" evidence="1">
    <location>
        <begin position="1"/>
        <end position="75"/>
    </location>
</feature>
<dbReference type="Pfam" id="PF09755">
    <property type="entry name" value="DUF2046"/>
    <property type="match status" value="1"/>
</dbReference>
<feature type="compositionally biased region" description="Basic and acidic residues" evidence="1">
    <location>
        <begin position="230"/>
        <end position="239"/>
    </location>
</feature>
<dbReference type="eggNOG" id="ENOG502SWNC">
    <property type="taxonomic scope" value="Eukaryota"/>
</dbReference>
<dbReference type="PANTHER" id="PTHR15276">
    <property type="entry name" value="H4 D10S170 PROTEIN-RELATED"/>
    <property type="match status" value="1"/>
</dbReference>
<keyword evidence="3" id="KW-1185">Reference proteome</keyword>
<dbReference type="InterPro" id="IPR019152">
    <property type="entry name" value="DUF2046"/>
</dbReference>
<dbReference type="STRING" id="556484.B7FPX0"/>
<protein>
    <submittedName>
        <fullName evidence="2">Uncharacterized protein</fullName>
    </submittedName>
</protein>
<evidence type="ECO:0000313" key="2">
    <source>
        <dbReference type="EMBL" id="EEC51752.1"/>
    </source>
</evidence>
<evidence type="ECO:0000313" key="3">
    <source>
        <dbReference type="Proteomes" id="UP000000759"/>
    </source>
</evidence>
<dbReference type="AlphaFoldDB" id="B7FPX0"/>
<sequence length="269" mass="30199">MSSVSVQRAESMTPLRILDHPEETSGLPSVSVSPHHRLPHNPSPSPMHRPITGYTSMGSPIYGRLRSHSTGNAPRSPMCNAHNTMSISPIFAGTSALLKLPNLPNLPPEPDQTQRSMEAAITSERLRAKQMEEQEADMTADELRAVLKRERNRAGRIAADLAAIRSAAVQSQLEAEVVEEGRINGLMRRLEVLQQEKGRIIVELEREEEMLTNTLQKKLNQVRKEKAALEEQIESEKKSHNTLQTQLSDMRDRVAPHRADTQQEEMEEE</sequence>
<dbReference type="Proteomes" id="UP000000759">
    <property type="component" value="Chromosome 1"/>
</dbReference>
<dbReference type="HOGENOM" id="CLU_1242210_0_0_1"/>
<proteinExistence type="predicted"/>
<reference evidence="2 3" key="1">
    <citation type="journal article" date="2008" name="Nature">
        <title>The Phaeodactylum genome reveals the evolutionary history of diatom genomes.</title>
        <authorList>
            <person name="Bowler C."/>
            <person name="Allen A.E."/>
            <person name="Badger J.H."/>
            <person name="Grimwood J."/>
            <person name="Jabbari K."/>
            <person name="Kuo A."/>
            <person name="Maheswari U."/>
            <person name="Martens C."/>
            <person name="Maumus F."/>
            <person name="Otillar R.P."/>
            <person name="Rayko E."/>
            <person name="Salamov A."/>
            <person name="Vandepoele K."/>
            <person name="Beszteri B."/>
            <person name="Gruber A."/>
            <person name="Heijde M."/>
            <person name="Katinka M."/>
            <person name="Mock T."/>
            <person name="Valentin K."/>
            <person name="Verret F."/>
            <person name="Berges J.A."/>
            <person name="Brownlee C."/>
            <person name="Cadoret J.P."/>
            <person name="Chiovitti A."/>
            <person name="Choi C.J."/>
            <person name="Coesel S."/>
            <person name="De Martino A."/>
            <person name="Detter J.C."/>
            <person name="Durkin C."/>
            <person name="Falciatore A."/>
            <person name="Fournet J."/>
            <person name="Haruta M."/>
            <person name="Huysman M.J."/>
            <person name="Jenkins B.D."/>
            <person name="Jiroutova K."/>
            <person name="Jorgensen R.E."/>
            <person name="Joubert Y."/>
            <person name="Kaplan A."/>
            <person name="Kroger N."/>
            <person name="Kroth P.G."/>
            <person name="La Roche J."/>
            <person name="Lindquist E."/>
            <person name="Lommer M."/>
            <person name="Martin-Jezequel V."/>
            <person name="Lopez P.J."/>
            <person name="Lucas S."/>
            <person name="Mangogna M."/>
            <person name="McGinnis K."/>
            <person name="Medlin L.K."/>
            <person name="Montsant A."/>
            <person name="Oudot-Le Secq M.P."/>
            <person name="Napoli C."/>
            <person name="Obornik M."/>
            <person name="Parker M.S."/>
            <person name="Petit J.L."/>
            <person name="Porcel B.M."/>
            <person name="Poulsen N."/>
            <person name="Robison M."/>
            <person name="Rychlewski L."/>
            <person name="Rynearson T.A."/>
            <person name="Schmutz J."/>
            <person name="Shapiro H."/>
            <person name="Siaut M."/>
            <person name="Stanley M."/>
            <person name="Sussman M.R."/>
            <person name="Taylor A.R."/>
            <person name="Vardi A."/>
            <person name="von Dassow P."/>
            <person name="Vyverman W."/>
            <person name="Willis A."/>
            <person name="Wyrwicz L.S."/>
            <person name="Rokhsar D.S."/>
            <person name="Weissenbach J."/>
            <person name="Armbrust E.V."/>
            <person name="Green B.R."/>
            <person name="Van de Peer Y."/>
            <person name="Grigoriev I.V."/>
        </authorList>
    </citation>
    <scope>NUCLEOTIDE SEQUENCE [LARGE SCALE GENOMIC DNA]</scope>
    <source>
        <strain evidence="2 3">CCAP 1055/1</strain>
    </source>
</reference>
<dbReference type="GeneID" id="7196463"/>
<accession>B7FPX0</accession>
<name>B7FPX0_PHATC</name>
<reference evidence="3" key="2">
    <citation type="submission" date="2008-08" db="EMBL/GenBank/DDBJ databases">
        <authorList>
            <consortium name="Diatom Consortium"/>
            <person name="Grigoriev I."/>
            <person name="Grimwood J."/>
            <person name="Kuo A."/>
            <person name="Otillar R.P."/>
            <person name="Salamov A."/>
            <person name="Detter J.C."/>
            <person name="Lindquist E."/>
            <person name="Shapiro H."/>
            <person name="Lucas S."/>
            <person name="Glavina del Rio T."/>
            <person name="Pitluck S."/>
            <person name="Rokhsar D."/>
            <person name="Bowler C."/>
        </authorList>
    </citation>
    <scope>GENOME REANNOTATION</scope>
    <source>
        <strain evidence="3">CCAP 1055/1</strain>
    </source>
</reference>
<dbReference type="PANTHER" id="PTHR15276:SF0">
    <property type="entry name" value="COILED-COIL DOMAIN-CONTAINING PROTEIN 6"/>
    <property type="match status" value="1"/>
</dbReference>
<organism evidence="2 3">
    <name type="scientific">Phaeodactylum tricornutum (strain CCAP 1055/1)</name>
    <dbReference type="NCBI Taxonomy" id="556484"/>
    <lineage>
        <taxon>Eukaryota</taxon>
        <taxon>Sar</taxon>
        <taxon>Stramenopiles</taxon>
        <taxon>Ochrophyta</taxon>
        <taxon>Bacillariophyta</taxon>
        <taxon>Bacillariophyceae</taxon>
        <taxon>Bacillariophycidae</taxon>
        <taxon>Naviculales</taxon>
        <taxon>Phaeodactylaceae</taxon>
        <taxon>Phaeodactylum</taxon>
    </lineage>
</organism>
<feature type="compositionally biased region" description="Polar residues" evidence="1">
    <location>
        <begin position="1"/>
        <end position="10"/>
    </location>
</feature>
<dbReference type="InParanoid" id="B7FPX0"/>
<dbReference type="EMBL" id="CM000605">
    <property type="protein sequence ID" value="EEC51752.1"/>
    <property type="molecule type" value="Genomic_DNA"/>
</dbReference>
<dbReference type="OrthoDB" id="78858at2759"/>
<feature type="region of interest" description="Disordered" evidence="1">
    <location>
        <begin position="230"/>
        <end position="269"/>
    </location>
</feature>
<dbReference type="RefSeq" id="XP_002177289.1">
    <property type="nucleotide sequence ID" value="XM_002177253.1"/>
</dbReference>
<dbReference type="PaxDb" id="2850-Phatr31991"/>